<evidence type="ECO:0000313" key="1">
    <source>
        <dbReference type="EMBL" id="CAB4203461.1"/>
    </source>
</evidence>
<sequence length="160" mass="18296">MAEIVYWGIEDWQDVGYWMRLRIERLGVDDPDGVAFRSEESANNFVKKLLLAEAEELQTGKHEARFPSRGRPNSGDEWRYTPFGELNFSEEDGTWSILVPAQARTVTKLPRARMEIVVDGQVFYSDPGPEIVFGEWEDAGEVRLRGYSIRKVTLTVLGEP</sequence>
<dbReference type="EMBL" id="LR797331">
    <property type="protein sequence ID" value="CAB4203461.1"/>
    <property type="molecule type" value="Genomic_DNA"/>
</dbReference>
<reference evidence="1" key="1">
    <citation type="submission" date="2020-05" db="EMBL/GenBank/DDBJ databases">
        <authorList>
            <person name="Chiriac C."/>
            <person name="Salcher M."/>
            <person name="Ghai R."/>
            <person name="Kavagutti S V."/>
        </authorList>
    </citation>
    <scope>NUCLEOTIDE SEQUENCE</scope>
</reference>
<proteinExistence type="predicted"/>
<organism evidence="1">
    <name type="scientific">uncultured Caudovirales phage</name>
    <dbReference type="NCBI Taxonomy" id="2100421"/>
    <lineage>
        <taxon>Viruses</taxon>
        <taxon>Duplodnaviria</taxon>
        <taxon>Heunggongvirae</taxon>
        <taxon>Uroviricota</taxon>
        <taxon>Caudoviricetes</taxon>
        <taxon>Peduoviridae</taxon>
        <taxon>Maltschvirus</taxon>
        <taxon>Maltschvirus maltsch</taxon>
    </lineage>
</organism>
<protein>
    <submittedName>
        <fullName evidence="1">Uncharacterized protein</fullName>
    </submittedName>
</protein>
<gene>
    <name evidence="1" type="ORF">UFOVP1382_77</name>
</gene>
<name>A0A6J5RXI8_9CAUD</name>
<accession>A0A6J5RXI8</accession>